<evidence type="ECO:0000313" key="6">
    <source>
        <dbReference type="Ensembl" id="ENSAPOP00000015831.1"/>
    </source>
</evidence>
<evidence type="ECO:0000256" key="4">
    <source>
        <dbReference type="SAM" id="MobiDB-lite"/>
    </source>
</evidence>
<keyword evidence="3" id="KW-0862">Zinc</keyword>
<dbReference type="PROSITE" id="PS00028">
    <property type="entry name" value="ZINC_FINGER_C2H2_1"/>
    <property type="match status" value="1"/>
</dbReference>
<reference evidence="6" key="2">
    <citation type="submission" date="2025-09" db="UniProtKB">
        <authorList>
            <consortium name="Ensembl"/>
        </authorList>
    </citation>
    <scope>IDENTIFICATION</scope>
</reference>
<organism evidence="6 7">
    <name type="scientific">Acanthochromis polyacanthus</name>
    <name type="common">spiny chromis</name>
    <dbReference type="NCBI Taxonomy" id="80966"/>
    <lineage>
        <taxon>Eukaryota</taxon>
        <taxon>Metazoa</taxon>
        <taxon>Chordata</taxon>
        <taxon>Craniata</taxon>
        <taxon>Vertebrata</taxon>
        <taxon>Euteleostomi</taxon>
        <taxon>Actinopterygii</taxon>
        <taxon>Neopterygii</taxon>
        <taxon>Teleostei</taxon>
        <taxon>Neoteleostei</taxon>
        <taxon>Acanthomorphata</taxon>
        <taxon>Ovalentaria</taxon>
        <taxon>Pomacentridae</taxon>
        <taxon>Acanthochromis</taxon>
    </lineage>
</organism>
<dbReference type="PANTHER" id="PTHR15491">
    <property type="match status" value="1"/>
</dbReference>
<dbReference type="Proteomes" id="UP000257200">
    <property type="component" value="Unplaced"/>
</dbReference>
<dbReference type="SMART" id="SM00355">
    <property type="entry name" value="ZnF_C2H2"/>
    <property type="match status" value="3"/>
</dbReference>
<dbReference type="InterPro" id="IPR026811">
    <property type="entry name" value="CIZ1"/>
</dbReference>
<dbReference type="Ensembl" id="ENSAPOT00000024703.1">
    <property type="protein sequence ID" value="ENSAPOP00000015831.1"/>
    <property type="gene ID" value="ENSAPOG00000018881.1"/>
</dbReference>
<sequence>MVKQPRRTDRCFLPAAGSGVSRVRFPVRLPPPQQVTGSSAATTEEETPGGPGSDGASVEAKRARPDGGEEAAALTNREKASGSCGPAADVPPPDQQVAAELQSVGSLKVTIQQSSESREFGQTDRTADRQTGGLHCHVCNLTCHSLQVFQDHMSGAEHQKKLQQITQSIRLNTHTLQDRGRRPEAQRWCDSCQAHFTGDVIVHRRTKQHKMCKQLCRPFCPVCKRHFRTPRKFVEHMKSPEHKQQVTLEAQEEELITVDAVGCFQEEEEEEEVDVAEEEEGGVKELELETAGPDHSTRGQYDPHTIYGSSFVVPVCGFVCRLCNKFFYTETAAKHTHCRTHTHYLKLQRRGEVHDDLS</sequence>
<dbReference type="InterPro" id="IPR056345">
    <property type="entry name" value="Znf-C2H2_CIZ1"/>
</dbReference>
<name>A0A3Q1FDA7_9TELE</name>
<dbReference type="InterPro" id="IPR036236">
    <property type="entry name" value="Znf_C2H2_sf"/>
</dbReference>
<evidence type="ECO:0000259" key="5">
    <source>
        <dbReference type="PROSITE" id="PS00028"/>
    </source>
</evidence>
<feature type="region of interest" description="Disordered" evidence="4">
    <location>
        <begin position="276"/>
        <end position="300"/>
    </location>
</feature>
<dbReference type="GO" id="GO:0003676">
    <property type="term" value="F:nucleic acid binding"/>
    <property type="evidence" value="ECO:0007669"/>
    <property type="project" value="InterPro"/>
</dbReference>
<dbReference type="PANTHER" id="PTHR15491:SF12">
    <property type="entry name" value="CDKN1A INTERACTING ZINC FINGER PROTEIN 1B ISOFORM X1-RELATED"/>
    <property type="match status" value="1"/>
</dbReference>
<proteinExistence type="predicted"/>
<dbReference type="SMART" id="SM00451">
    <property type="entry name" value="ZnF_U1"/>
    <property type="match status" value="3"/>
</dbReference>
<dbReference type="GO" id="GO:0008270">
    <property type="term" value="F:zinc ion binding"/>
    <property type="evidence" value="ECO:0007669"/>
    <property type="project" value="UniProtKB-KW"/>
</dbReference>
<dbReference type="InterPro" id="IPR013087">
    <property type="entry name" value="Znf_C2H2_type"/>
</dbReference>
<dbReference type="InterPro" id="IPR003604">
    <property type="entry name" value="Matrin/U1-like-C_Znf_C2H2"/>
</dbReference>
<reference evidence="6" key="1">
    <citation type="submission" date="2025-08" db="UniProtKB">
        <authorList>
            <consortium name="Ensembl"/>
        </authorList>
    </citation>
    <scope>IDENTIFICATION</scope>
</reference>
<evidence type="ECO:0000256" key="3">
    <source>
        <dbReference type="ARBA" id="ARBA00022833"/>
    </source>
</evidence>
<protein>
    <submittedName>
        <fullName evidence="6">Cip1-interacting zinc finger protein-like</fullName>
    </submittedName>
</protein>
<feature type="compositionally biased region" description="Basic and acidic residues" evidence="4">
    <location>
        <begin position="1"/>
        <end position="10"/>
    </location>
</feature>
<feature type="region of interest" description="Disordered" evidence="4">
    <location>
        <begin position="1"/>
        <end position="71"/>
    </location>
</feature>
<keyword evidence="1" id="KW-0479">Metal-binding</keyword>
<evidence type="ECO:0000256" key="2">
    <source>
        <dbReference type="ARBA" id="ARBA00022771"/>
    </source>
</evidence>
<accession>A0A3Q1FDA7</accession>
<feature type="domain" description="C2H2-type" evidence="5">
    <location>
        <begin position="220"/>
        <end position="242"/>
    </location>
</feature>
<dbReference type="GO" id="GO:0005634">
    <property type="term" value="C:nucleus"/>
    <property type="evidence" value="ECO:0007669"/>
    <property type="project" value="TreeGrafter"/>
</dbReference>
<keyword evidence="2" id="KW-0863">Zinc-finger</keyword>
<keyword evidence="7" id="KW-1185">Reference proteome</keyword>
<dbReference type="GeneTree" id="ENSGT00440000039084"/>
<dbReference type="SUPFAM" id="SSF57667">
    <property type="entry name" value="beta-beta-alpha zinc fingers"/>
    <property type="match status" value="2"/>
</dbReference>
<dbReference type="Gene3D" id="3.30.160.60">
    <property type="entry name" value="Classic Zinc Finger"/>
    <property type="match status" value="2"/>
</dbReference>
<dbReference type="STRING" id="80966.ENSAPOP00000015831"/>
<evidence type="ECO:0000313" key="7">
    <source>
        <dbReference type="Proteomes" id="UP000257200"/>
    </source>
</evidence>
<dbReference type="InterPro" id="IPR022755">
    <property type="entry name" value="Znf_C2H2_jaz"/>
</dbReference>
<dbReference type="Pfam" id="PF12171">
    <property type="entry name" value="zf-C2H2_jaz"/>
    <property type="match status" value="1"/>
</dbReference>
<dbReference type="InParanoid" id="A0A3Q1FDA7"/>
<dbReference type="AlphaFoldDB" id="A0A3Q1FDA7"/>
<dbReference type="Pfam" id="PF23330">
    <property type="entry name" value="zf-C2H2_14"/>
    <property type="match status" value="1"/>
</dbReference>
<evidence type="ECO:0000256" key="1">
    <source>
        <dbReference type="ARBA" id="ARBA00022723"/>
    </source>
</evidence>